<evidence type="ECO:0000256" key="4">
    <source>
        <dbReference type="SAM" id="MobiDB-lite"/>
    </source>
</evidence>
<feature type="region of interest" description="Disordered" evidence="4">
    <location>
        <begin position="191"/>
        <end position="216"/>
    </location>
</feature>
<organism evidence="6 7">
    <name type="scientific">Macleaya cordata</name>
    <name type="common">Five-seeded plume-poppy</name>
    <name type="synonym">Bocconia cordata</name>
    <dbReference type="NCBI Taxonomy" id="56857"/>
    <lineage>
        <taxon>Eukaryota</taxon>
        <taxon>Viridiplantae</taxon>
        <taxon>Streptophyta</taxon>
        <taxon>Embryophyta</taxon>
        <taxon>Tracheophyta</taxon>
        <taxon>Spermatophyta</taxon>
        <taxon>Magnoliopsida</taxon>
        <taxon>Ranunculales</taxon>
        <taxon>Papaveraceae</taxon>
        <taxon>Papaveroideae</taxon>
        <taxon>Macleaya</taxon>
    </lineage>
</organism>
<keyword evidence="3" id="KW-0539">Nucleus</keyword>
<name>A0A200QUZ6_MACCD</name>
<dbReference type="InterPro" id="IPR006447">
    <property type="entry name" value="Myb_dom_plants"/>
</dbReference>
<protein>
    <submittedName>
        <fullName evidence="6">SANT/Myb domain</fullName>
    </submittedName>
</protein>
<sequence length="349" mass="39428">MGSCGRNGAVRQYIRSKVPRLRWTPDLHHCFIHAIERLGGPDKATPKLVLQLMDVRGLTISHVKSHLQMYRSMKSDLTRQDLNPTQLQQREHSFDDHDGCVDEENDHVGFIPALSKPIIKDSNLQSLYSAAVHLPPKRARMERSSISQSLQCSERILCETTVSSPYCFDDYNLQKMATHEKSSRIKEGLIRWQQQQQQQQVDESSTPNTNTNTTTTLFSLPHDLYKLNAFRYAEESDHQFSKVTQGDDHQLLESARKRKIESTKNAIFGNQSLPARSIEEEETRGCSLSLSLSLHPSTQRSNASSTSEISEVFSTNSRLNFHHDCSGSSSSSSKQHNIDLNLSISLCGT</sequence>
<evidence type="ECO:0000313" key="6">
    <source>
        <dbReference type="EMBL" id="OVA14264.1"/>
    </source>
</evidence>
<dbReference type="Proteomes" id="UP000195402">
    <property type="component" value="Unassembled WGS sequence"/>
</dbReference>
<dbReference type="STRING" id="56857.A0A200QUZ6"/>
<evidence type="ECO:0000259" key="5">
    <source>
        <dbReference type="PROSITE" id="PS51294"/>
    </source>
</evidence>
<dbReference type="Gene3D" id="1.10.10.60">
    <property type="entry name" value="Homeodomain-like"/>
    <property type="match status" value="1"/>
</dbReference>
<dbReference type="InParanoid" id="A0A200QUZ6"/>
<dbReference type="Pfam" id="PF00249">
    <property type="entry name" value="Myb_DNA-binding"/>
    <property type="match status" value="1"/>
</dbReference>
<feature type="domain" description="HTH myb-type" evidence="5">
    <location>
        <begin position="15"/>
        <end position="75"/>
    </location>
</feature>
<dbReference type="EMBL" id="MVGT01001058">
    <property type="protein sequence ID" value="OVA14264.1"/>
    <property type="molecule type" value="Genomic_DNA"/>
</dbReference>
<dbReference type="InterPro" id="IPR017930">
    <property type="entry name" value="Myb_dom"/>
</dbReference>
<dbReference type="FunFam" id="1.10.10.60:FF:000002">
    <property type="entry name" value="Myb family transcription factor"/>
    <property type="match status" value="1"/>
</dbReference>
<dbReference type="InterPro" id="IPR001005">
    <property type="entry name" value="SANT/Myb"/>
</dbReference>
<comment type="caution">
    <text evidence="6">The sequence shown here is derived from an EMBL/GenBank/DDBJ whole genome shotgun (WGS) entry which is preliminary data.</text>
</comment>
<keyword evidence="1" id="KW-0805">Transcription regulation</keyword>
<dbReference type="InterPro" id="IPR046955">
    <property type="entry name" value="PHR1-like"/>
</dbReference>
<dbReference type="PANTHER" id="PTHR31314:SF188">
    <property type="entry name" value="TRANSCRIPTION FACTOR KAN2 ISOFORM X1-RELATED"/>
    <property type="match status" value="1"/>
</dbReference>
<accession>A0A200QUZ6</accession>
<dbReference type="PANTHER" id="PTHR31314">
    <property type="entry name" value="MYB FAMILY TRANSCRIPTION FACTOR PHL7-LIKE"/>
    <property type="match status" value="1"/>
</dbReference>
<feature type="compositionally biased region" description="Low complexity" evidence="4">
    <location>
        <begin position="193"/>
        <end position="216"/>
    </location>
</feature>
<dbReference type="GO" id="GO:0003700">
    <property type="term" value="F:DNA-binding transcription factor activity"/>
    <property type="evidence" value="ECO:0007669"/>
    <property type="project" value="InterPro"/>
</dbReference>
<dbReference type="NCBIfam" id="TIGR01557">
    <property type="entry name" value="myb_SHAQKYF"/>
    <property type="match status" value="1"/>
</dbReference>
<proteinExistence type="predicted"/>
<dbReference type="AlphaFoldDB" id="A0A200QUZ6"/>
<dbReference type="SUPFAM" id="SSF46689">
    <property type="entry name" value="Homeodomain-like"/>
    <property type="match status" value="1"/>
</dbReference>
<dbReference type="PROSITE" id="PS51294">
    <property type="entry name" value="HTH_MYB"/>
    <property type="match status" value="1"/>
</dbReference>
<dbReference type="InterPro" id="IPR009057">
    <property type="entry name" value="Homeodomain-like_sf"/>
</dbReference>
<evidence type="ECO:0000313" key="7">
    <source>
        <dbReference type="Proteomes" id="UP000195402"/>
    </source>
</evidence>
<evidence type="ECO:0000256" key="3">
    <source>
        <dbReference type="ARBA" id="ARBA00023242"/>
    </source>
</evidence>
<reference evidence="6 7" key="1">
    <citation type="journal article" date="2017" name="Mol. Plant">
        <title>The Genome of Medicinal Plant Macleaya cordata Provides New Insights into Benzylisoquinoline Alkaloids Metabolism.</title>
        <authorList>
            <person name="Liu X."/>
            <person name="Liu Y."/>
            <person name="Huang P."/>
            <person name="Ma Y."/>
            <person name="Qing Z."/>
            <person name="Tang Q."/>
            <person name="Cao H."/>
            <person name="Cheng P."/>
            <person name="Zheng Y."/>
            <person name="Yuan Z."/>
            <person name="Zhou Y."/>
            <person name="Liu J."/>
            <person name="Tang Z."/>
            <person name="Zhuo Y."/>
            <person name="Zhang Y."/>
            <person name="Yu L."/>
            <person name="Huang J."/>
            <person name="Yang P."/>
            <person name="Peng Q."/>
            <person name="Zhang J."/>
            <person name="Jiang W."/>
            <person name="Zhang Z."/>
            <person name="Lin K."/>
            <person name="Ro D.K."/>
            <person name="Chen X."/>
            <person name="Xiong X."/>
            <person name="Shang Y."/>
            <person name="Huang S."/>
            <person name="Zeng J."/>
        </authorList>
    </citation>
    <scope>NUCLEOTIDE SEQUENCE [LARGE SCALE GENOMIC DNA]</scope>
    <source>
        <strain evidence="7">cv. BLH2017</strain>
        <tissue evidence="6">Root</tissue>
    </source>
</reference>
<keyword evidence="7" id="KW-1185">Reference proteome</keyword>
<evidence type="ECO:0000256" key="1">
    <source>
        <dbReference type="ARBA" id="ARBA00023015"/>
    </source>
</evidence>
<dbReference type="OrthoDB" id="551907at2759"/>
<keyword evidence="2" id="KW-0804">Transcription</keyword>
<dbReference type="GO" id="GO:0003677">
    <property type="term" value="F:DNA binding"/>
    <property type="evidence" value="ECO:0007669"/>
    <property type="project" value="InterPro"/>
</dbReference>
<evidence type="ECO:0000256" key="2">
    <source>
        <dbReference type="ARBA" id="ARBA00023163"/>
    </source>
</evidence>
<gene>
    <name evidence="6" type="ORF">BVC80_9027g4</name>
</gene>
<dbReference type="OMA" id="ICEAVPN"/>